<evidence type="ECO:0000313" key="3">
    <source>
        <dbReference type="Proteomes" id="UP000253509"/>
    </source>
</evidence>
<dbReference type="InterPro" id="IPR047801">
    <property type="entry name" value="Peptidase_C45"/>
</dbReference>
<dbReference type="GO" id="GO:0016746">
    <property type="term" value="F:acyltransferase activity"/>
    <property type="evidence" value="ECO:0007669"/>
    <property type="project" value="UniProtKB-KW"/>
</dbReference>
<keyword evidence="2" id="KW-0012">Acyltransferase</keyword>
<dbReference type="Pfam" id="PF03417">
    <property type="entry name" value="AAT"/>
    <property type="match status" value="1"/>
</dbReference>
<protein>
    <submittedName>
        <fullName evidence="2">Isopenicillin-N N-acyltransferase-like protein</fullName>
    </submittedName>
</protein>
<evidence type="ECO:0000313" key="2">
    <source>
        <dbReference type="EMBL" id="RBP70568.1"/>
    </source>
</evidence>
<dbReference type="InterPro" id="IPR047794">
    <property type="entry name" value="C45_proenzyme-like"/>
</dbReference>
<comment type="caution">
    <text evidence="2">The sequence shown here is derived from an EMBL/GenBank/DDBJ whole genome shotgun (WGS) entry which is preliminary data.</text>
</comment>
<dbReference type="NCBIfam" id="NF040521">
    <property type="entry name" value="C45_proenzyme"/>
    <property type="match status" value="1"/>
</dbReference>
<accession>A0A366IG66</accession>
<feature type="domain" description="Peptidase C45 hydrolase" evidence="1">
    <location>
        <begin position="123"/>
        <end position="342"/>
    </location>
</feature>
<dbReference type="EMBL" id="QNSB01000008">
    <property type="protein sequence ID" value="RBP70568.1"/>
    <property type="molecule type" value="Genomic_DNA"/>
</dbReference>
<dbReference type="PANTHER" id="PTHR34180:SF1">
    <property type="entry name" value="BETA-ALANYL-DOPAMINE_CARCININE HYDROLASE"/>
    <property type="match status" value="1"/>
</dbReference>
<dbReference type="Gene3D" id="3.60.60.10">
    <property type="entry name" value="Penicillin V Acylase, Chain A"/>
    <property type="match status" value="1"/>
</dbReference>
<keyword evidence="3" id="KW-1185">Reference proteome</keyword>
<dbReference type="RefSeq" id="WP_113904694.1">
    <property type="nucleotide sequence ID" value="NZ_QNSB01000008.1"/>
</dbReference>
<proteinExistence type="predicted"/>
<gene>
    <name evidence="2" type="ORF">DFO65_10820</name>
</gene>
<name>A0A366IG66_9MICO</name>
<evidence type="ECO:0000259" key="1">
    <source>
        <dbReference type="Pfam" id="PF03417"/>
    </source>
</evidence>
<dbReference type="AlphaFoldDB" id="A0A366IG66"/>
<keyword evidence="2" id="KW-0808">Transferase</keyword>
<organism evidence="2 3">
    <name type="scientific">Brevibacterium celere</name>
    <dbReference type="NCBI Taxonomy" id="225845"/>
    <lineage>
        <taxon>Bacteria</taxon>
        <taxon>Bacillati</taxon>
        <taxon>Actinomycetota</taxon>
        <taxon>Actinomycetes</taxon>
        <taxon>Micrococcales</taxon>
        <taxon>Brevibacteriaceae</taxon>
        <taxon>Brevibacterium</taxon>
    </lineage>
</organism>
<dbReference type="Gene3D" id="1.10.10.2120">
    <property type="match status" value="1"/>
</dbReference>
<dbReference type="PANTHER" id="PTHR34180">
    <property type="entry name" value="PEPTIDASE C45"/>
    <property type="match status" value="1"/>
</dbReference>
<sequence length="361" mass="39131">MTLTTVERKHLVLTGATHRELGSARGRALRDELPGAYAKYSELFRLLGIDPEAEAAAVATVLATVGRWRPEIVDELTGIAEAAGLDLACIVALNARTEILALSRKPSHECSTFSRVIDGKRCGVQTWDWHVELDPYWHIQSVEGPGHRFAGLTEHGILSKIGVNSAGLAVHFNFLQHEEDSADGVPVHLLQRVLLSECASVAEAIDLIRSTPIHSSSAFTLIDAERAASVEVSPVGVFVIDETEGSVLRTNHFQDPLPLSRQKPEIDESESVERFALVRERLEAHPPASTAEMVALLQTAPDQAPLTCIPDMSLGFGDRWASLATIITEPTDRRISILSGAPTELSTGQWQVLEVGEPIAG</sequence>
<dbReference type="InterPro" id="IPR005079">
    <property type="entry name" value="Peptidase_C45_hydrolase"/>
</dbReference>
<reference evidence="2 3" key="1">
    <citation type="submission" date="2018-06" db="EMBL/GenBank/DDBJ databases">
        <title>Freshwater and sediment microbial communities from various areas in North America, analyzing microbe dynamics in response to fracking.</title>
        <authorList>
            <person name="Lamendella R."/>
        </authorList>
    </citation>
    <scope>NUCLEOTIDE SEQUENCE [LARGE SCALE GENOMIC DNA]</scope>
    <source>
        <strain evidence="2 3">3b_TX</strain>
    </source>
</reference>
<dbReference type="Proteomes" id="UP000253509">
    <property type="component" value="Unassembled WGS sequence"/>
</dbReference>